<accession>A0A4Z0NL08</accession>
<sequence>MHEGMGMNSAALVTDPVSATPQFVSITITSRCNLRCVMCYHATGRVEKKDFSADMLGKLSGFISDAKLIELTGLGEPMLSDTFWDFLAEFPYDRHASDEQFVISFNCNGTLLNARNTERLLASRIRRIRFSLDGASEDVLFRIRGVHASDMRDRVGTLIKERNRGGRRYPLIGFQMTLMNENLAEIPDVLDSAADLGCDFVEIWTLNNLPKDGGSRWIIERENWTFDYTSQQIDGIDLDVLGTVVDQAHERARSRHLPLFTMTLGFARWSDGFPADRWDELRIPWNDRSIRCDQPWKEFRTTYDGDVFPCCWATKPVGRLGEASPRDIWTSGDFNQVRTDLVAGIIPEACSGAGCPHVLGRNR</sequence>
<dbReference type="OrthoDB" id="9782387at2"/>
<dbReference type="InterPro" id="IPR058240">
    <property type="entry name" value="rSAM_sf"/>
</dbReference>
<dbReference type="PROSITE" id="PS51918">
    <property type="entry name" value="RADICAL_SAM"/>
    <property type="match status" value="1"/>
</dbReference>
<feature type="domain" description="Radical SAM core" evidence="8">
    <location>
        <begin position="18"/>
        <end position="237"/>
    </location>
</feature>
<evidence type="ECO:0000256" key="7">
    <source>
        <dbReference type="ARBA" id="ARBA00023014"/>
    </source>
</evidence>
<proteinExistence type="predicted"/>
<protein>
    <submittedName>
        <fullName evidence="9">Radical SAM protein</fullName>
    </submittedName>
</protein>
<dbReference type="PROSITE" id="PS01305">
    <property type="entry name" value="MOAA_NIFB_PQQE"/>
    <property type="match status" value="1"/>
</dbReference>
<keyword evidence="7" id="KW-0411">Iron-sulfur</keyword>
<dbReference type="InterPro" id="IPR023885">
    <property type="entry name" value="4Fe4S-binding_SPASM_dom"/>
</dbReference>
<dbReference type="Pfam" id="PF04055">
    <property type="entry name" value="Radical_SAM"/>
    <property type="match status" value="1"/>
</dbReference>
<dbReference type="Gene3D" id="3.20.20.70">
    <property type="entry name" value="Aldolase class I"/>
    <property type="match status" value="1"/>
</dbReference>
<reference evidence="9 10" key="1">
    <citation type="submission" date="2019-04" db="EMBL/GenBank/DDBJ databases">
        <authorList>
            <person name="Feng G."/>
            <person name="Zhu H."/>
        </authorList>
    </citation>
    <scope>NUCLEOTIDE SEQUENCE [LARGE SCALE GENOMIC DNA]</scope>
    <source>
        <strain evidence="9 10">6HR-1</strain>
    </source>
</reference>
<keyword evidence="4" id="KW-0479">Metal-binding</keyword>
<gene>
    <name evidence="9" type="ORF">EU555_21235</name>
</gene>
<evidence type="ECO:0000313" key="10">
    <source>
        <dbReference type="Proteomes" id="UP000297535"/>
    </source>
</evidence>
<dbReference type="SUPFAM" id="SSF102114">
    <property type="entry name" value="Radical SAM enzymes"/>
    <property type="match status" value="1"/>
</dbReference>
<dbReference type="GO" id="GO:0016491">
    <property type="term" value="F:oxidoreductase activity"/>
    <property type="evidence" value="ECO:0007669"/>
    <property type="project" value="UniProtKB-KW"/>
</dbReference>
<dbReference type="PANTHER" id="PTHR11228">
    <property type="entry name" value="RADICAL SAM DOMAIN PROTEIN"/>
    <property type="match status" value="1"/>
</dbReference>
<name>A0A4Z0NL08_9HYPH</name>
<dbReference type="InterPro" id="IPR013785">
    <property type="entry name" value="Aldolase_TIM"/>
</dbReference>
<keyword evidence="2" id="KW-0004">4Fe-4S</keyword>
<comment type="caution">
    <text evidence="9">The sequence shown here is derived from an EMBL/GenBank/DDBJ whole genome shotgun (WGS) entry which is preliminary data.</text>
</comment>
<dbReference type="RefSeq" id="WP_135417238.1">
    <property type="nucleotide sequence ID" value="NZ_SRLB01000016.1"/>
</dbReference>
<keyword evidence="3" id="KW-0949">S-adenosyl-L-methionine</keyword>
<dbReference type="PANTHER" id="PTHR11228:SF7">
    <property type="entry name" value="PQQA PEPTIDE CYCLASE"/>
    <property type="match status" value="1"/>
</dbReference>
<evidence type="ECO:0000256" key="2">
    <source>
        <dbReference type="ARBA" id="ARBA00022485"/>
    </source>
</evidence>
<evidence type="ECO:0000256" key="3">
    <source>
        <dbReference type="ARBA" id="ARBA00022691"/>
    </source>
</evidence>
<dbReference type="GO" id="GO:0051539">
    <property type="term" value="F:4 iron, 4 sulfur cluster binding"/>
    <property type="evidence" value="ECO:0007669"/>
    <property type="project" value="UniProtKB-KW"/>
</dbReference>
<dbReference type="Pfam" id="PF13186">
    <property type="entry name" value="SPASM"/>
    <property type="match status" value="1"/>
</dbReference>
<keyword evidence="10" id="KW-1185">Reference proteome</keyword>
<dbReference type="SFLD" id="SFLDG01067">
    <property type="entry name" value="SPASM/twitch_domain_containing"/>
    <property type="match status" value="1"/>
</dbReference>
<dbReference type="GO" id="GO:0046872">
    <property type="term" value="F:metal ion binding"/>
    <property type="evidence" value="ECO:0007669"/>
    <property type="project" value="UniProtKB-KW"/>
</dbReference>
<evidence type="ECO:0000256" key="4">
    <source>
        <dbReference type="ARBA" id="ARBA00022723"/>
    </source>
</evidence>
<dbReference type="CDD" id="cd01335">
    <property type="entry name" value="Radical_SAM"/>
    <property type="match status" value="1"/>
</dbReference>
<evidence type="ECO:0000256" key="6">
    <source>
        <dbReference type="ARBA" id="ARBA00023004"/>
    </source>
</evidence>
<dbReference type="Proteomes" id="UP000297535">
    <property type="component" value="Unassembled WGS sequence"/>
</dbReference>
<dbReference type="InterPro" id="IPR050377">
    <property type="entry name" value="Radical_SAM_PqqE_MftC-like"/>
</dbReference>
<keyword evidence="6" id="KW-0408">Iron</keyword>
<dbReference type="InterPro" id="IPR007197">
    <property type="entry name" value="rSAM"/>
</dbReference>
<organism evidence="9 10">
    <name type="scientific">Methylobacterium nonmethylotrophicum</name>
    <dbReference type="NCBI Taxonomy" id="1141884"/>
    <lineage>
        <taxon>Bacteria</taxon>
        <taxon>Pseudomonadati</taxon>
        <taxon>Pseudomonadota</taxon>
        <taxon>Alphaproteobacteria</taxon>
        <taxon>Hyphomicrobiales</taxon>
        <taxon>Methylobacteriaceae</taxon>
        <taxon>Methylobacterium</taxon>
    </lineage>
</organism>
<dbReference type="SFLD" id="SFLDS00029">
    <property type="entry name" value="Radical_SAM"/>
    <property type="match status" value="1"/>
</dbReference>
<comment type="cofactor">
    <cofactor evidence="1">
        <name>[4Fe-4S] cluster</name>
        <dbReference type="ChEBI" id="CHEBI:49883"/>
    </cofactor>
</comment>
<dbReference type="EMBL" id="SRLB01000016">
    <property type="protein sequence ID" value="TGD96912.1"/>
    <property type="molecule type" value="Genomic_DNA"/>
</dbReference>
<dbReference type="AlphaFoldDB" id="A0A4Z0NL08"/>
<keyword evidence="5" id="KW-0560">Oxidoreductase</keyword>
<evidence type="ECO:0000256" key="1">
    <source>
        <dbReference type="ARBA" id="ARBA00001966"/>
    </source>
</evidence>
<dbReference type="InterPro" id="IPR000385">
    <property type="entry name" value="MoaA_NifB_PqqE_Fe-S-bd_CS"/>
</dbReference>
<dbReference type="CDD" id="cd21109">
    <property type="entry name" value="SPASM"/>
    <property type="match status" value="1"/>
</dbReference>
<evidence type="ECO:0000259" key="8">
    <source>
        <dbReference type="PROSITE" id="PS51918"/>
    </source>
</evidence>
<evidence type="ECO:0000313" key="9">
    <source>
        <dbReference type="EMBL" id="TGD96912.1"/>
    </source>
</evidence>
<evidence type="ECO:0000256" key="5">
    <source>
        <dbReference type="ARBA" id="ARBA00023002"/>
    </source>
</evidence>